<dbReference type="STRING" id="1499967.U27_04375"/>
<sequence>MTKKNQQSSGPSYSLLALLKRTLFLHETSNVEELVEEVHEYMLKDQSYEQIKDRYVEPILRSNPSFHEVEAGKNIWKLTEGNKVNDAVYEVFRKYKAPLSERQILNRIAKVKHIAGNINVKLDLKNDARFADLEGGKYWILSEWVVINDYARSILMRNKAGLTEKDIINKVVGEFRIDKDSAIFIPMLDERFVQKEKKWVLQRFVEQKTKLRPSQIDRLYQYLLKVDKALEPNELTASVLNIPASSTDVDEKLAQDPRFVLEDGLWDLRSRVKFHQIQKLEAKEAQEQAVPPISLEVQPEFEQPEAPQIFPSFEAALLSQAAGAMTPEVASPGVFAQPEVRIEGQDLSVIDQEFVPQAEATPEQAPEFIEAEEATIAEQAQALPVIQEEESREAITEGKEELEEESEEAEEEAIGPIDEYAETLRSKVVEFLQDAFHTEGIVYNVDIIDQLVSAENKEELFRQFVLDHFVNPAKERVLTHTDLLKFLVYFAEPSLTDKVIDPCCGTGGFLLQILETLDNALQEAEWTERDFALQYELRTGQFYFIQINEEEREYFDFPLDDAVARWLPIIRFCKQQQLTGVDIDRFACRTADLNLAIQGFPEIVIHHDDALNSKQIGSGVYDLVIGNPPSTGDKPTRFLRKTLLLAKPGGKILLLLPNEMFHEHRLLSATLRNQILAQTVVKAVICFPEFETSKLYGQGQTLLYCLRKHHDAEQHSDIFVGDVTSFEALREVIEVMEDPDAPVCQDEISIAGRVVNYILSSYQGSAYNLLLESLRRRALHGRVLSVKEWGRMKKGEHPAVE</sequence>
<dbReference type="GO" id="GO:0032259">
    <property type="term" value="P:methylation"/>
    <property type="evidence" value="ECO:0007669"/>
    <property type="project" value="UniProtKB-KW"/>
</dbReference>
<accession>A0A081BYK3</accession>
<evidence type="ECO:0000259" key="2">
    <source>
        <dbReference type="Pfam" id="PF01170"/>
    </source>
</evidence>
<feature type="domain" description="Ribosomal RNA large subunit methyltransferase K/L-like methyltransferase" evidence="2">
    <location>
        <begin position="487"/>
        <end position="629"/>
    </location>
</feature>
<dbReference type="HOGENOM" id="CLU_351160_0_0_0"/>
<dbReference type="Gene3D" id="3.40.50.150">
    <property type="entry name" value="Vaccinia Virus protein VP39"/>
    <property type="match status" value="1"/>
</dbReference>
<keyword evidence="4" id="KW-1185">Reference proteome</keyword>
<evidence type="ECO:0000313" key="3">
    <source>
        <dbReference type="EMBL" id="GAK57408.1"/>
    </source>
</evidence>
<dbReference type="PANTHER" id="PTHR42998">
    <property type="entry name" value="TYPE I RESTRICTION ENZYME HINDVIIP M PROTEIN-RELATED"/>
    <property type="match status" value="1"/>
</dbReference>
<dbReference type="GO" id="GO:0008168">
    <property type="term" value="F:methyltransferase activity"/>
    <property type="evidence" value="ECO:0007669"/>
    <property type="project" value="UniProtKB-KW"/>
</dbReference>
<protein>
    <submittedName>
        <fullName evidence="3">N-6 DNA methylase</fullName>
    </submittedName>
</protein>
<proteinExistence type="predicted"/>
<dbReference type="Pfam" id="PF01170">
    <property type="entry name" value="UPF0020"/>
    <property type="match status" value="1"/>
</dbReference>
<evidence type="ECO:0000313" key="4">
    <source>
        <dbReference type="Proteomes" id="UP000030661"/>
    </source>
</evidence>
<dbReference type="PRINTS" id="PR00507">
    <property type="entry name" value="N12N6MTFRASE"/>
</dbReference>
<organism evidence="3">
    <name type="scientific">Vecturithrix granuli</name>
    <dbReference type="NCBI Taxonomy" id="1499967"/>
    <lineage>
        <taxon>Bacteria</taxon>
        <taxon>Candidatus Moduliflexota</taxon>
        <taxon>Candidatus Vecturitrichia</taxon>
        <taxon>Candidatus Vecturitrichales</taxon>
        <taxon>Candidatus Vecturitrichaceae</taxon>
        <taxon>Candidatus Vecturithrix</taxon>
    </lineage>
</organism>
<dbReference type="EMBL" id="DF820466">
    <property type="protein sequence ID" value="GAK57408.1"/>
    <property type="molecule type" value="Genomic_DNA"/>
</dbReference>
<dbReference type="CDD" id="cd02440">
    <property type="entry name" value="AdoMet_MTases"/>
    <property type="match status" value="1"/>
</dbReference>
<dbReference type="PANTHER" id="PTHR42998:SF1">
    <property type="entry name" value="TYPE I RESTRICTION ENZYME HINDI METHYLASE SUBUNIT"/>
    <property type="match status" value="1"/>
</dbReference>
<gene>
    <name evidence="3" type="ORF">U27_04375</name>
</gene>
<name>A0A081BYK3_VECG1</name>
<dbReference type="SUPFAM" id="SSF53335">
    <property type="entry name" value="S-adenosyl-L-methionine-dependent methyltransferases"/>
    <property type="match status" value="1"/>
</dbReference>
<evidence type="ECO:0000256" key="1">
    <source>
        <dbReference type="SAM" id="MobiDB-lite"/>
    </source>
</evidence>
<feature type="region of interest" description="Disordered" evidence="1">
    <location>
        <begin position="386"/>
        <end position="416"/>
    </location>
</feature>
<dbReference type="eggNOG" id="COG1196">
    <property type="taxonomic scope" value="Bacteria"/>
</dbReference>
<feature type="compositionally biased region" description="Acidic residues" evidence="1">
    <location>
        <begin position="400"/>
        <end position="413"/>
    </location>
</feature>
<dbReference type="AlphaFoldDB" id="A0A081BYK3"/>
<keyword evidence="3" id="KW-0808">Transferase</keyword>
<dbReference type="InterPro" id="IPR000241">
    <property type="entry name" value="RlmKL-like_Mtase"/>
</dbReference>
<dbReference type="eggNOG" id="COG0286">
    <property type="taxonomic scope" value="Bacteria"/>
</dbReference>
<reference evidence="3" key="1">
    <citation type="journal article" date="2015" name="PeerJ">
        <title>First genomic representation of candidate bacterial phylum KSB3 points to enhanced environmental sensing as a trigger of wastewater bulking.</title>
        <authorList>
            <person name="Sekiguchi Y."/>
            <person name="Ohashi A."/>
            <person name="Parks D.H."/>
            <person name="Yamauchi T."/>
            <person name="Tyson G.W."/>
            <person name="Hugenholtz P."/>
        </authorList>
    </citation>
    <scope>NUCLEOTIDE SEQUENCE [LARGE SCALE GENOMIC DNA]</scope>
</reference>
<keyword evidence="3" id="KW-0489">Methyltransferase</keyword>
<dbReference type="Proteomes" id="UP000030661">
    <property type="component" value="Unassembled WGS sequence"/>
</dbReference>
<dbReference type="InterPro" id="IPR029063">
    <property type="entry name" value="SAM-dependent_MTases_sf"/>
</dbReference>
<dbReference type="InterPro" id="IPR052916">
    <property type="entry name" value="Type-I_RE_MTase_Subunit"/>
</dbReference>